<keyword evidence="4" id="KW-0687">Ribonucleoprotein</keyword>
<keyword evidence="1" id="KW-0808">Transferase</keyword>
<accession>A0A316D632</accession>
<proteinExistence type="predicted"/>
<dbReference type="AlphaFoldDB" id="A0A316D632"/>
<dbReference type="InterPro" id="IPR000182">
    <property type="entry name" value="GNAT_dom"/>
</dbReference>
<evidence type="ECO:0000256" key="2">
    <source>
        <dbReference type="ARBA" id="ARBA00023315"/>
    </source>
</evidence>
<organism evidence="4 5">
    <name type="scientific">Tumebacillus permanentifrigoris</name>
    <dbReference type="NCBI Taxonomy" id="378543"/>
    <lineage>
        <taxon>Bacteria</taxon>
        <taxon>Bacillati</taxon>
        <taxon>Bacillota</taxon>
        <taxon>Bacilli</taxon>
        <taxon>Bacillales</taxon>
        <taxon>Alicyclobacillaceae</taxon>
        <taxon>Tumebacillus</taxon>
    </lineage>
</organism>
<dbReference type="PROSITE" id="PS51186">
    <property type="entry name" value="GNAT"/>
    <property type="match status" value="1"/>
</dbReference>
<keyword evidence="2" id="KW-0012">Acyltransferase</keyword>
<comment type="caution">
    <text evidence="4">The sequence shown here is derived from an EMBL/GenBank/DDBJ whole genome shotgun (WGS) entry which is preliminary data.</text>
</comment>
<dbReference type="GO" id="GO:0016747">
    <property type="term" value="F:acyltransferase activity, transferring groups other than amino-acyl groups"/>
    <property type="evidence" value="ECO:0007669"/>
    <property type="project" value="InterPro"/>
</dbReference>
<dbReference type="CDD" id="cd04301">
    <property type="entry name" value="NAT_SF"/>
    <property type="match status" value="1"/>
</dbReference>
<evidence type="ECO:0000259" key="3">
    <source>
        <dbReference type="PROSITE" id="PS51186"/>
    </source>
</evidence>
<dbReference type="SUPFAM" id="SSF55729">
    <property type="entry name" value="Acyl-CoA N-acyltransferases (Nat)"/>
    <property type="match status" value="1"/>
</dbReference>
<feature type="domain" description="N-acetyltransferase" evidence="3">
    <location>
        <begin position="7"/>
        <end position="166"/>
    </location>
</feature>
<evidence type="ECO:0000313" key="5">
    <source>
        <dbReference type="Proteomes" id="UP000245634"/>
    </source>
</evidence>
<evidence type="ECO:0000313" key="4">
    <source>
        <dbReference type="EMBL" id="PWK09643.1"/>
    </source>
</evidence>
<dbReference type="Proteomes" id="UP000245634">
    <property type="component" value="Unassembled WGS sequence"/>
</dbReference>
<dbReference type="PANTHER" id="PTHR43877">
    <property type="entry name" value="AMINOALKYLPHOSPHONATE N-ACETYLTRANSFERASE-RELATED-RELATED"/>
    <property type="match status" value="1"/>
</dbReference>
<evidence type="ECO:0000256" key="1">
    <source>
        <dbReference type="ARBA" id="ARBA00022679"/>
    </source>
</evidence>
<dbReference type="Pfam" id="PF00583">
    <property type="entry name" value="Acetyltransf_1"/>
    <property type="match status" value="1"/>
</dbReference>
<reference evidence="4 5" key="1">
    <citation type="submission" date="2018-05" db="EMBL/GenBank/DDBJ databases">
        <title>Genomic Encyclopedia of Type Strains, Phase IV (KMG-IV): sequencing the most valuable type-strain genomes for metagenomic binning, comparative biology and taxonomic classification.</title>
        <authorList>
            <person name="Goeker M."/>
        </authorList>
    </citation>
    <scope>NUCLEOTIDE SEQUENCE [LARGE SCALE GENOMIC DNA]</scope>
    <source>
        <strain evidence="4 5">DSM 18773</strain>
    </source>
</reference>
<keyword evidence="5" id="KW-1185">Reference proteome</keyword>
<protein>
    <submittedName>
        <fullName evidence="4">Ribosomal protein S18 acetylase RimI-like enzyme</fullName>
    </submittedName>
</protein>
<dbReference type="InterPro" id="IPR050832">
    <property type="entry name" value="Bact_Acetyltransf"/>
</dbReference>
<dbReference type="GO" id="GO:0005840">
    <property type="term" value="C:ribosome"/>
    <property type="evidence" value="ECO:0007669"/>
    <property type="project" value="UniProtKB-KW"/>
</dbReference>
<sequence>MSTEPNVSIRSMSSDDLDTVADLYREMYREQSGMGMVMSFQEEAVRDLLEVQVKSRFFISLVLVDGDRVTGFAVGSMMKTPTKYKLEGQALLGFIQDVYVPPLARKSGAGRALVAALEAAFRAQGISYVELHVLEGNEIGQAFWQSRGYQPVLRVLYKHLDEGESM</sequence>
<dbReference type="PANTHER" id="PTHR43877:SF1">
    <property type="entry name" value="ACETYLTRANSFERASE"/>
    <property type="match status" value="1"/>
</dbReference>
<dbReference type="OrthoDB" id="156739at2"/>
<dbReference type="RefSeq" id="WP_109690151.1">
    <property type="nucleotide sequence ID" value="NZ_QGGL01000013.1"/>
</dbReference>
<dbReference type="EMBL" id="QGGL01000013">
    <property type="protein sequence ID" value="PWK09643.1"/>
    <property type="molecule type" value="Genomic_DNA"/>
</dbReference>
<keyword evidence="4" id="KW-0689">Ribosomal protein</keyword>
<gene>
    <name evidence="4" type="ORF">C7459_11377</name>
</gene>
<dbReference type="Gene3D" id="3.40.630.30">
    <property type="match status" value="1"/>
</dbReference>
<dbReference type="InterPro" id="IPR016181">
    <property type="entry name" value="Acyl_CoA_acyltransferase"/>
</dbReference>
<name>A0A316D632_9BACL</name>